<protein>
    <submittedName>
        <fullName evidence="1">Uncharacterized protein</fullName>
    </submittedName>
</protein>
<sequence length="617" mass="71675">MNWMKEQAVELYYPEKPAFTSWYQLLNRLNKSEVEDLAAPFLRIMRKKQVTAIDAQGNRHVPTQITEVLVKKYNIKKGELLDFLCFMLADVRNFQYYLNSLSETDKKVWKKALTQYYVSTDEIFRLTGEHWMPDTDSYYYSYYRPQGISDKLNFFNLLDAKAENKEGKRLWTRGIYCVIYEKLRIDLLPVFFPDACNLEGQILDKLPEDTPLHTFSGENDIFVILPILNGLYDSKQLVQPKSKLGLSALRKLTQAVTLTEFFPNHKEKEMALFRSSIVMNLYVWGKKAHASTKRSEDVLKEIFNTALHYPTHLLPILLPHLTGLRKKELLDSYGVQLAINLWNLMGTLPQQQWISVQGIHFKLLQEANRYVPLFPTYIFDKMDVFNDKLNHYVYLDSLYNEMSVPFINGLLYAMAAFGFVEVAYADESPSDASYTSSLAYIRLTNLGAYVWGQSKDYTPTALNREQGPLFELDEKYMLVRSLVTPNPYLPLLSEMAVPVGGQRYRVSAASFLSTCQTSKDIKEKIALFKQYICAEPSAEWEEFFNSLLHHSNSVSRMKDKDYAIYHISPEDKELQRIVSTDPFIRQYSLRAEGYLWLIEASKVKAVQKRLKECGYLF</sequence>
<dbReference type="Proteomes" id="UP000823860">
    <property type="component" value="Unassembled WGS sequence"/>
</dbReference>
<accession>A0A9D2KSJ6</accession>
<evidence type="ECO:0000313" key="1">
    <source>
        <dbReference type="EMBL" id="HJA82953.1"/>
    </source>
</evidence>
<proteinExistence type="predicted"/>
<evidence type="ECO:0000313" key="2">
    <source>
        <dbReference type="Proteomes" id="UP000823860"/>
    </source>
</evidence>
<reference evidence="1" key="1">
    <citation type="journal article" date="2021" name="PeerJ">
        <title>Extensive microbial diversity within the chicken gut microbiome revealed by metagenomics and culture.</title>
        <authorList>
            <person name="Gilroy R."/>
            <person name="Ravi A."/>
            <person name="Getino M."/>
            <person name="Pursley I."/>
            <person name="Horton D.L."/>
            <person name="Alikhan N.F."/>
            <person name="Baker D."/>
            <person name="Gharbi K."/>
            <person name="Hall N."/>
            <person name="Watson M."/>
            <person name="Adriaenssens E.M."/>
            <person name="Foster-Nyarko E."/>
            <person name="Jarju S."/>
            <person name="Secka A."/>
            <person name="Antonio M."/>
            <person name="Oren A."/>
            <person name="Chaudhuri R.R."/>
            <person name="La Ragione R."/>
            <person name="Hildebrand F."/>
            <person name="Pallen M.J."/>
        </authorList>
    </citation>
    <scope>NUCLEOTIDE SEQUENCE</scope>
    <source>
        <strain evidence="1">ChiHecec1B25-7008</strain>
    </source>
</reference>
<reference evidence="1" key="2">
    <citation type="submission" date="2021-04" db="EMBL/GenBank/DDBJ databases">
        <authorList>
            <person name="Gilroy R."/>
        </authorList>
    </citation>
    <scope>NUCLEOTIDE SEQUENCE</scope>
    <source>
        <strain evidence="1">ChiHecec1B25-7008</strain>
    </source>
</reference>
<dbReference type="AlphaFoldDB" id="A0A9D2KSJ6"/>
<organism evidence="1 2">
    <name type="scientific">Candidatus Bacteroides intestinavium</name>
    <dbReference type="NCBI Taxonomy" id="2838469"/>
    <lineage>
        <taxon>Bacteria</taxon>
        <taxon>Pseudomonadati</taxon>
        <taxon>Bacteroidota</taxon>
        <taxon>Bacteroidia</taxon>
        <taxon>Bacteroidales</taxon>
        <taxon>Bacteroidaceae</taxon>
        <taxon>Bacteroides</taxon>
    </lineage>
</organism>
<name>A0A9D2KSJ6_9BACE</name>
<dbReference type="EMBL" id="DWZE01000042">
    <property type="protein sequence ID" value="HJA82953.1"/>
    <property type="molecule type" value="Genomic_DNA"/>
</dbReference>
<comment type="caution">
    <text evidence="1">The sequence shown here is derived from an EMBL/GenBank/DDBJ whole genome shotgun (WGS) entry which is preliminary data.</text>
</comment>
<gene>
    <name evidence="1" type="ORF">H9785_03115</name>
</gene>